<dbReference type="STRING" id="1890683.A0A427XRS5"/>
<dbReference type="EMBL" id="RSCD01000030">
    <property type="protein sequence ID" value="RSH81515.1"/>
    <property type="molecule type" value="Genomic_DNA"/>
</dbReference>
<sequence>MRPVLSAKSGSEETVWDSTYDDPSADTVFVSSDNVYFRAHGWQLRKKSGFVADMFEVATHGDMRESPLSLDAPASTVRIFLDAMFISGNPSIHTDPKEFKVVLALCDRFQSPAVEDKLFDSLTVSPIVKRFPFLFFVLAAKKDRPQLAVSAVAASDNGSRRRFLDKWTASEVDDVGGRYFIALLKAV</sequence>
<dbReference type="OrthoDB" id="2591681at2759"/>
<keyword evidence="2" id="KW-1185">Reference proteome</keyword>
<protein>
    <recommendedName>
        <fullName evidence="3">BTB domain-containing protein</fullName>
    </recommendedName>
</protein>
<dbReference type="InterPro" id="IPR011333">
    <property type="entry name" value="SKP1/BTB/POZ_sf"/>
</dbReference>
<reference evidence="1 2" key="1">
    <citation type="submission" date="2018-11" db="EMBL/GenBank/DDBJ databases">
        <title>Genome sequence of Saitozyma podzolica DSM 27192.</title>
        <authorList>
            <person name="Aliyu H."/>
            <person name="Gorte O."/>
            <person name="Ochsenreither K."/>
        </authorList>
    </citation>
    <scope>NUCLEOTIDE SEQUENCE [LARGE SCALE GENOMIC DNA]</scope>
    <source>
        <strain evidence="1 2">DSM 27192</strain>
    </source>
</reference>
<proteinExistence type="predicted"/>
<dbReference type="Proteomes" id="UP000279259">
    <property type="component" value="Unassembled WGS sequence"/>
</dbReference>
<evidence type="ECO:0000313" key="1">
    <source>
        <dbReference type="EMBL" id="RSH81515.1"/>
    </source>
</evidence>
<dbReference type="Gene3D" id="3.30.710.10">
    <property type="entry name" value="Potassium Channel Kv1.1, Chain A"/>
    <property type="match status" value="1"/>
</dbReference>
<evidence type="ECO:0000313" key="2">
    <source>
        <dbReference type="Proteomes" id="UP000279259"/>
    </source>
</evidence>
<organism evidence="1 2">
    <name type="scientific">Saitozyma podzolica</name>
    <dbReference type="NCBI Taxonomy" id="1890683"/>
    <lineage>
        <taxon>Eukaryota</taxon>
        <taxon>Fungi</taxon>
        <taxon>Dikarya</taxon>
        <taxon>Basidiomycota</taxon>
        <taxon>Agaricomycotina</taxon>
        <taxon>Tremellomycetes</taxon>
        <taxon>Tremellales</taxon>
        <taxon>Trimorphomycetaceae</taxon>
        <taxon>Saitozyma</taxon>
    </lineage>
</organism>
<dbReference type="AlphaFoldDB" id="A0A427XRS5"/>
<comment type="caution">
    <text evidence="1">The sequence shown here is derived from an EMBL/GenBank/DDBJ whole genome shotgun (WGS) entry which is preliminary data.</text>
</comment>
<name>A0A427XRS5_9TREE</name>
<accession>A0A427XRS5</accession>
<evidence type="ECO:0008006" key="3">
    <source>
        <dbReference type="Google" id="ProtNLM"/>
    </source>
</evidence>
<gene>
    <name evidence="1" type="ORF">EHS25_006872</name>
</gene>